<evidence type="ECO:0000259" key="5">
    <source>
        <dbReference type="PROSITE" id="PS50865"/>
    </source>
</evidence>
<evidence type="ECO:0000256" key="3">
    <source>
        <dbReference type="ARBA" id="ARBA00022833"/>
    </source>
</evidence>
<dbReference type="PROSITE" id="PS50865">
    <property type="entry name" value="ZF_MYND_2"/>
    <property type="match status" value="2"/>
</dbReference>
<dbReference type="OrthoDB" id="432970at2759"/>
<sequence>MAHSFSLSEVTVKQCQNCFVWESELKEKGQKLLTCGACKRASYCSPECQRLHWKVHKPFCLMNRQADATSNTKTVIDPDRLQMSEVENHYKQWVLVGELFLSNPKSVFVTLLDVQEYRPILILSVFYAFELEQHPENISQNILIVTLSPTFLPGQKKVDPKRSFNVVSAGVELIAEFPDLQVRATAEQVFARVPELQRRDPTVLGFGIIYIIIPYTDQETIRHIVPWGPVNEAQTSIFKLVPPHDMVDSSTWGSTSRFINGVEETKQCQTCFVSQGELKEKRQKLSSCSQCIRAHYCSRDCQKLHWKTHKPQCIINTQTEANMKAQTVIDPLGLRPREVERHYKRWLQEYRLILYTAVVSAFELQKYPENCSQKILTVVLSPTFLPGQRKVKPKRSFDVLSAEVDSISEIPGSAMRAVAEQTVAEVPELRVKDPTVLGLALVNIVIPVRDQEATIRHLVPLGINDAQNIHLVRFNPDWKEDLIMSVRMGISFGPMKRRA</sequence>
<keyword evidence="7" id="KW-1185">Reference proteome</keyword>
<evidence type="ECO:0000256" key="1">
    <source>
        <dbReference type="ARBA" id="ARBA00022723"/>
    </source>
</evidence>
<accession>A0A9W8MGT0</accession>
<evidence type="ECO:0000256" key="4">
    <source>
        <dbReference type="PROSITE-ProRule" id="PRU00134"/>
    </source>
</evidence>
<protein>
    <recommendedName>
        <fullName evidence="5">MYND-type domain-containing protein</fullName>
    </recommendedName>
</protein>
<dbReference type="Proteomes" id="UP001140091">
    <property type="component" value="Unassembled WGS sequence"/>
</dbReference>
<feature type="non-terminal residue" evidence="6">
    <location>
        <position position="1"/>
    </location>
</feature>
<reference evidence="6" key="1">
    <citation type="submission" date="2022-06" db="EMBL/GenBank/DDBJ databases">
        <title>Genome Sequence of Candolleomyces eurysporus.</title>
        <authorList>
            <person name="Buettner E."/>
        </authorList>
    </citation>
    <scope>NUCLEOTIDE SEQUENCE</scope>
    <source>
        <strain evidence="6">VTCC 930004</strain>
    </source>
</reference>
<feature type="domain" description="MYND-type" evidence="5">
    <location>
        <begin position="268"/>
        <end position="313"/>
    </location>
</feature>
<dbReference type="PROSITE" id="PS01360">
    <property type="entry name" value="ZF_MYND_1"/>
    <property type="match status" value="2"/>
</dbReference>
<dbReference type="GO" id="GO:0008270">
    <property type="term" value="F:zinc ion binding"/>
    <property type="evidence" value="ECO:0007669"/>
    <property type="project" value="UniProtKB-KW"/>
</dbReference>
<dbReference type="PANTHER" id="PTHR28069:SF2">
    <property type="entry name" value="GH20023P"/>
    <property type="match status" value="1"/>
</dbReference>
<gene>
    <name evidence="6" type="ORF">H1R20_g9062</name>
</gene>
<dbReference type="AlphaFoldDB" id="A0A9W8MGT0"/>
<dbReference type="EMBL" id="JANBPK010000945">
    <property type="protein sequence ID" value="KAJ2928029.1"/>
    <property type="molecule type" value="Genomic_DNA"/>
</dbReference>
<dbReference type="PANTHER" id="PTHR28069">
    <property type="entry name" value="GH20023P"/>
    <property type="match status" value="1"/>
</dbReference>
<keyword evidence="3" id="KW-0862">Zinc</keyword>
<dbReference type="InterPro" id="IPR002893">
    <property type="entry name" value="Znf_MYND"/>
</dbReference>
<evidence type="ECO:0000256" key="2">
    <source>
        <dbReference type="ARBA" id="ARBA00022771"/>
    </source>
</evidence>
<proteinExistence type="predicted"/>
<comment type="caution">
    <text evidence="6">The sequence shown here is derived from an EMBL/GenBank/DDBJ whole genome shotgun (WGS) entry which is preliminary data.</text>
</comment>
<feature type="domain" description="MYND-type" evidence="5">
    <location>
        <begin position="15"/>
        <end position="60"/>
    </location>
</feature>
<keyword evidence="1" id="KW-0479">Metal-binding</keyword>
<dbReference type="Gene3D" id="6.10.140.2220">
    <property type="match status" value="2"/>
</dbReference>
<name>A0A9W8MGT0_9AGAR</name>
<organism evidence="6 7">
    <name type="scientific">Candolleomyces eurysporus</name>
    <dbReference type="NCBI Taxonomy" id="2828524"/>
    <lineage>
        <taxon>Eukaryota</taxon>
        <taxon>Fungi</taxon>
        <taxon>Dikarya</taxon>
        <taxon>Basidiomycota</taxon>
        <taxon>Agaricomycotina</taxon>
        <taxon>Agaricomycetes</taxon>
        <taxon>Agaricomycetidae</taxon>
        <taxon>Agaricales</taxon>
        <taxon>Agaricineae</taxon>
        <taxon>Psathyrellaceae</taxon>
        <taxon>Candolleomyces</taxon>
    </lineage>
</organism>
<dbReference type="Pfam" id="PF01753">
    <property type="entry name" value="zf-MYND"/>
    <property type="match status" value="2"/>
</dbReference>
<evidence type="ECO:0000313" key="7">
    <source>
        <dbReference type="Proteomes" id="UP001140091"/>
    </source>
</evidence>
<keyword evidence="2 4" id="KW-0863">Zinc-finger</keyword>
<dbReference type="SUPFAM" id="SSF144232">
    <property type="entry name" value="HIT/MYND zinc finger-like"/>
    <property type="match status" value="2"/>
</dbReference>
<evidence type="ECO:0000313" key="6">
    <source>
        <dbReference type="EMBL" id="KAJ2928029.1"/>
    </source>
</evidence>